<dbReference type="PROSITE" id="PS50158">
    <property type="entry name" value="ZF_CCHC"/>
    <property type="match status" value="1"/>
</dbReference>
<feature type="compositionally biased region" description="Polar residues" evidence="2">
    <location>
        <begin position="33"/>
        <end position="49"/>
    </location>
</feature>
<keyword evidence="1" id="KW-0863">Zinc-finger</keyword>
<evidence type="ECO:0000256" key="2">
    <source>
        <dbReference type="SAM" id="MobiDB-lite"/>
    </source>
</evidence>
<dbReference type="SUPFAM" id="SSF57756">
    <property type="entry name" value="Retrovirus zinc finger-like domains"/>
    <property type="match status" value="1"/>
</dbReference>
<proteinExistence type="predicted"/>
<sequence>MAPSFSPKATPPKAGTSRLLSMKFMSRLGPADTSPTFSSPLASEPSTPASRKRASADASDDEDGDSGAAGNRNGRPSEKRRKMSMVTATTAANSTSGPSPADQMTMADMEATMRASMEDEERRRQAAIKKRAAELGDEHWTWDAPLPPYVASKLAANTTAAGSSRMPFSVVRVGFAEIDSRGVAAHGSDRYYSSSGGGGGGGSVGGNGDEASLVGSTKPVIMRFNMKKSTQLSGEERDASDNSDEAMQDDGQRSEPGKARKRARSDAEPQRKKAATKLKHLTSLSSQGGQSTMKCHRCGRPGHKAVECPTEQKRPGSWKR</sequence>
<evidence type="ECO:0000256" key="1">
    <source>
        <dbReference type="PROSITE-ProRule" id="PRU00047"/>
    </source>
</evidence>
<keyword evidence="1" id="KW-0479">Metal-binding</keyword>
<dbReference type="GO" id="GO:0003676">
    <property type="term" value="F:nucleic acid binding"/>
    <property type="evidence" value="ECO:0007669"/>
    <property type="project" value="InterPro"/>
</dbReference>
<keyword evidence="5" id="KW-1185">Reference proteome</keyword>
<dbReference type="InterPro" id="IPR001878">
    <property type="entry name" value="Znf_CCHC"/>
</dbReference>
<gene>
    <name evidence="4" type="ORF">SPI_06467</name>
</gene>
<dbReference type="STRING" id="1081102.A0A167R9T2"/>
<dbReference type="GO" id="GO:0008270">
    <property type="term" value="F:zinc ion binding"/>
    <property type="evidence" value="ECO:0007669"/>
    <property type="project" value="UniProtKB-KW"/>
</dbReference>
<organism evidence="4 5">
    <name type="scientific">Niveomyces insectorum RCEF 264</name>
    <dbReference type="NCBI Taxonomy" id="1081102"/>
    <lineage>
        <taxon>Eukaryota</taxon>
        <taxon>Fungi</taxon>
        <taxon>Dikarya</taxon>
        <taxon>Ascomycota</taxon>
        <taxon>Pezizomycotina</taxon>
        <taxon>Sordariomycetes</taxon>
        <taxon>Hypocreomycetidae</taxon>
        <taxon>Hypocreales</taxon>
        <taxon>Cordycipitaceae</taxon>
        <taxon>Niveomyces</taxon>
    </lineage>
</organism>
<dbReference type="Pfam" id="PF00098">
    <property type="entry name" value="zf-CCHC"/>
    <property type="match status" value="1"/>
</dbReference>
<reference evidence="4 5" key="1">
    <citation type="journal article" date="2016" name="Genome Biol. Evol.">
        <title>Divergent and convergent evolution of fungal pathogenicity.</title>
        <authorList>
            <person name="Shang Y."/>
            <person name="Xiao G."/>
            <person name="Zheng P."/>
            <person name="Cen K."/>
            <person name="Zhan S."/>
            <person name="Wang C."/>
        </authorList>
    </citation>
    <scope>NUCLEOTIDE SEQUENCE [LARGE SCALE GENOMIC DNA]</scope>
    <source>
        <strain evidence="4 5">RCEF 264</strain>
    </source>
</reference>
<accession>A0A167R9T2</accession>
<dbReference type="EMBL" id="AZHD01000012">
    <property type="protein sequence ID" value="OAA58394.1"/>
    <property type="molecule type" value="Genomic_DNA"/>
</dbReference>
<feature type="region of interest" description="Disordered" evidence="2">
    <location>
        <begin position="1"/>
        <end position="105"/>
    </location>
</feature>
<dbReference type="AlphaFoldDB" id="A0A167R9T2"/>
<feature type="compositionally biased region" description="Basic and acidic residues" evidence="2">
    <location>
        <begin position="304"/>
        <end position="314"/>
    </location>
</feature>
<comment type="caution">
    <text evidence="4">The sequence shown here is derived from an EMBL/GenBank/DDBJ whole genome shotgun (WGS) entry which is preliminary data.</text>
</comment>
<dbReference type="InterPro" id="IPR036875">
    <property type="entry name" value="Znf_CCHC_sf"/>
</dbReference>
<feature type="compositionally biased region" description="Basic residues" evidence="2">
    <location>
        <begin position="294"/>
        <end position="303"/>
    </location>
</feature>
<feature type="compositionally biased region" description="Polar residues" evidence="2">
    <location>
        <begin position="282"/>
        <end position="293"/>
    </location>
</feature>
<evidence type="ECO:0000313" key="5">
    <source>
        <dbReference type="Proteomes" id="UP000076874"/>
    </source>
</evidence>
<evidence type="ECO:0000313" key="4">
    <source>
        <dbReference type="EMBL" id="OAA58394.1"/>
    </source>
</evidence>
<name>A0A167R9T2_9HYPO</name>
<feature type="domain" description="CCHC-type" evidence="3">
    <location>
        <begin position="294"/>
        <end position="309"/>
    </location>
</feature>
<dbReference type="OrthoDB" id="427960at2759"/>
<evidence type="ECO:0000259" key="3">
    <source>
        <dbReference type="PROSITE" id="PS50158"/>
    </source>
</evidence>
<feature type="compositionally biased region" description="Polar residues" evidence="2">
    <location>
        <begin position="86"/>
        <end position="98"/>
    </location>
</feature>
<feature type="region of interest" description="Disordered" evidence="2">
    <location>
        <begin position="193"/>
        <end position="320"/>
    </location>
</feature>
<dbReference type="SMART" id="SM00343">
    <property type="entry name" value="ZnF_C2HC"/>
    <property type="match status" value="1"/>
</dbReference>
<keyword evidence="1" id="KW-0862">Zinc</keyword>
<dbReference type="Proteomes" id="UP000076874">
    <property type="component" value="Unassembled WGS sequence"/>
</dbReference>
<feature type="compositionally biased region" description="Basic and acidic residues" evidence="2">
    <location>
        <begin position="250"/>
        <end position="271"/>
    </location>
</feature>
<feature type="compositionally biased region" description="Gly residues" evidence="2">
    <location>
        <begin position="195"/>
        <end position="208"/>
    </location>
</feature>
<protein>
    <submittedName>
        <fullName evidence="4">Zinc finger, CCHC-type</fullName>
    </submittedName>
</protein>